<name>A0A6B8RXZ1_9BACL</name>
<dbReference type="InterPro" id="IPR036291">
    <property type="entry name" value="NAD(P)-bd_dom_sf"/>
</dbReference>
<dbReference type="InterPro" id="IPR000683">
    <property type="entry name" value="Gfo/Idh/MocA-like_OxRdtase_N"/>
</dbReference>
<keyword evidence="6" id="KW-1185">Reference proteome</keyword>
<dbReference type="PANTHER" id="PTHR43708">
    <property type="entry name" value="CONSERVED EXPRESSED OXIDOREDUCTASE (EUROFUNG)"/>
    <property type="match status" value="1"/>
</dbReference>
<organism evidence="5 6">
    <name type="scientific">Paenibacillus psychroresistens</name>
    <dbReference type="NCBI Taxonomy" id="1778678"/>
    <lineage>
        <taxon>Bacteria</taxon>
        <taxon>Bacillati</taxon>
        <taxon>Bacillota</taxon>
        <taxon>Bacilli</taxon>
        <taxon>Bacillales</taxon>
        <taxon>Paenibacillaceae</taxon>
        <taxon>Paenibacillus</taxon>
    </lineage>
</organism>
<dbReference type="Gene3D" id="3.30.360.10">
    <property type="entry name" value="Dihydrodipicolinate Reductase, domain 2"/>
    <property type="match status" value="1"/>
</dbReference>
<sequence length="366" mass="41106">MEIKPSVKLDLDYKPKVPKNKHVGIGIVGAGAIVQACHLPAYRMGKLRVVGIYDIDRSQAEKAAKEFKLDHVFSTLAELLDHPEIAIVDIAVPSKFQPEIVERAAAKGKHVLCQKPLGETYADALRIVKACEAAGVKGAVNQQLRWAPGIRASRTIMQRGWLGEITQASIQVNVNTDWAQWPWITLIDHPELMYHSIHYIDAIRSLLGTPEYVYADSAQFPGQVCKGDMRTLIHLKFPGNALRGFIQDNHNHIAGQEDWSATYRFEGTKGIIKGTNGALYNYPVGREDTLSFFSKEFDPEIWFNPQLEGRWFPDAFLGTMGELMIALEEGCEPEHSVQDNLFTLQTLFAAIRSIEENRPVWLTEIQ</sequence>
<evidence type="ECO:0000256" key="2">
    <source>
        <dbReference type="ARBA" id="ARBA00023002"/>
    </source>
</evidence>
<dbReference type="KEGG" id="ppsc:EHS13_07365"/>
<dbReference type="EMBL" id="CP034235">
    <property type="protein sequence ID" value="QGQ99986.1"/>
    <property type="molecule type" value="Genomic_DNA"/>
</dbReference>
<dbReference type="GO" id="GO:0000166">
    <property type="term" value="F:nucleotide binding"/>
    <property type="evidence" value="ECO:0007669"/>
    <property type="project" value="InterPro"/>
</dbReference>
<dbReference type="InterPro" id="IPR051317">
    <property type="entry name" value="Gfo/Idh/MocA_oxidoreduct"/>
</dbReference>
<dbReference type="GO" id="GO:0016491">
    <property type="term" value="F:oxidoreductase activity"/>
    <property type="evidence" value="ECO:0007669"/>
    <property type="project" value="UniProtKB-KW"/>
</dbReference>
<dbReference type="Proteomes" id="UP000426246">
    <property type="component" value="Chromosome"/>
</dbReference>
<gene>
    <name evidence="5" type="ORF">EHS13_07365</name>
</gene>
<evidence type="ECO:0000256" key="1">
    <source>
        <dbReference type="ARBA" id="ARBA00010928"/>
    </source>
</evidence>
<accession>A0A6B8RXZ1</accession>
<protein>
    <submittedName>
        <fullName evidence="5">Gfo/Idh/MocA family oxidoreductase</fullName>
    </submittedName>
</protein>
<feature type="domain" description="Gfo/Idh/MocA-like oxidoreductase C-terminal" evidence="4">
    <location>
        <begin position="159"/>
        <end position="360"/>
    </location>
</feature>
<dbReference type="Gene3D" id="3.40.50.720">
    <property type="entry name" value="NAD(P)-binding Rossmann-like Domain"/>
    <property type="match status" value="1"/>
</dbReference>
<dbReference type="OrthoDB" id="6183734at2"/>
<dbReference type="InterPro" id="IPR004104">
    <property type="entry name" value="Gfo/Idh/MocA-like_OxRdtase_C"/>
</dbReference>
<evidence type="ECO:0000313" key="5">
    <source>
        <dbReference type="EMBL" id="QGQ99986.1"/>
    </source>
</evidence>
<evidence type="ECO:0000313" key="6">
    <source>
        <dbReference type="Proteomes" id="UP000426246"/>
    </source>
</evidence>
<dbReference type="SUPFAM" id="SSF55347">
    <property type="entry name" value="Glyceraldehyde-3-phosphate dehydrogenase-like, C-terminal domain"/>
    <property type="match status" value="1"/>
</dbReference>
<proteinExistence type="inferred from homology"/>
<reference evidence="6" key="1">
    <citation type="submission" date="2018-11" db="EMBL/GenBank/DDBJ databases">
        <title>Complete genome sequence of Paenibacillus sp. ML311-T8.</title>
        <authorList>
            <person name="Nam Y.-D."/>
            <person name="Kang J."/>
            <person name="Chung W.-H."/>
            <person name="Park Y.S."/>
        </authorList>
    </citation>
    <scope>NUCLEOTIDE SEQUENCE [LARGE SCALE GENOMIC DNA]</scope>
    <source>
        <strain evidence="6">ML311-T8</strain>
    </source>
</reference>
<evidence type="ECO:0000259" key="3">
    <source>
        <dbReference type="Pfam" id="PF01408"/>
    </source>
</evidence>
<dbReference type="SUPFAM" id="SSF51735">
    <property type="entry name" value="NAD(P)-binding Rossmann-fold domains"/>
    <property type="match status" value="1"/>
</dbReference>
<dbReference type="PANTHER" id="PTHR43708:SF5">
    <property type="entry name" value="CONSERVED EXPRESSED OXIDOREDUCTASE (EUROFUNG)-RELATED"/>
    <property type="match status" value="1"/>
</dbReference>
<comment type="similarity">
    <text evidence="1">Belongs to the Gfo/Idh/MocA family.</text>
</comment>
<dbReference type="Pfam" id="PF02894">
    <property type="entry name" value="GFO_IDH_MocA_C"/>
    <property type="match status" value="1"/>
</dbReference>
<dbReference type="AlphaFoldDB" id="A0A6B8RXZ1"/>
<feature type="domain" description="Gfo/Idh/MocA-like oxidoreductase N-terminal" evidence="3">
    <location>
        <begin position="24"/>
        <end position="140"/>
    </location>
</feature>
<dbReference type="Pfam" id="PF01408">
    <property type="entry name" value="GFO_IDH_MocA"/>
    <property type="match status" value="1"/>
</dbReference>
<evidence type="ECO:0000259" key="4">
    <source>
        <dbReference type="Pfam" id="PF02894"/>
    </source>
</evidence>
<keyword evidence="2" id="KW-0560">Oxidoreductase</keyword>